<evidence type="ECO:0000259" key="2">
    <source>
        <dbReference type="Pfam" id="PF01636"/>
    </source>
</evidence>
<dbReference type="PANTHER" id="PTHR21310">
    <property type="entry name" value="AMINOGLYCOSIDE PHOSPHOTRANSFERASE-RELATED-RELATED"/>
    <property type="match status" value="1"/>
</dbReference>
<feature type="region of interest" description="Disordered" evidence="1">
    <location>
        <begin position="728"/>
        <end position="757"/>
    </location>
</feature>
<name>A0A9X0A8F2_9HELO</name>
<dbReference type="Pfam" id="PF01636">
    <property type="entry name" value="APH"/>
    <property type="match status" value="1"/>
</dbReference>
<dbReference type="EMBL" id="JAPEIS010000017">
    <property type="protein sequence ID" value="KAJ8058139.1"/>
    <property type="molecule type" value="Genomic_DNA"/>
</dbReference>
<dbReference type="Proteomes" id="UP001152300">
    <property type="component" value="Unassembled WGS sequence"/>
</dbReference>
<keyword evidence="4" id="KW-1185">Reference proteome</keyword>
<feature type="region of interest" description="Disordered" evidence="1">
    <location>
        <begin position="1"/>
        <end position="24"/>
    </location>
</feature>
<proteinExistence type="predicted"/>
<accession>A0A9X0A8F2</accession>
<dbReference type="InterPro" id="IPR011009">
    <property type="entry name" value="Kinase-like_dom_sf"/>
</dbReference>
<protein>
    <recommendedName>
        <fullName evidence="2">Aminoglycoside phosphotransferase domain-containing protein</fullName>
    </recommendedName>
</protein>
<dbReference type="InterPro" id="IPR002575">
    <property type="entry name" value="Aminoglycoside_PTrfase"/>
</dbReference>
<feature type="domain" description="Aminoglycoside phosphotransferase" evidence="2">
    <location>
        <begin position="159"/>
        <end position="374"/>
    </location>
</feature>
<evidence type="ECO:0000256" key="1">
    <source>
        <dbReference type="SAM" id="MobiDB-lite"/>
    </source>
</evidence>
<dbReference type="OrthoDB" id="2968323at2759"/>
<dbReference type="PANTHER" id="PTHR21310:SF56">
    <property type="entry name" value="AMINOGLYCOSIDE PHOSPHOTRANSFERASE DOMAIN-CONTAINING PROTEIN"/>
    <property type="match status" value="1"/>
</dbReference>
<reference evidence="3" key="1">
    <citation type="submission" date="2022-11" db="EMBL/GenBank/DDBJ databases">
        <title>Genome Resource of Sclerotinia nivalis Strain SnTB1, a Plant Pathogen Isolated from American Ginseng.</title>
        <authorList>
            <person name="Fan S."/>
        </authorList>
    </citation>
    <scope>NUCLEOTIDE SEQUENCE</scope>
    <source>
        <strain evidence="3">SnTB1</strain>
    </source>
</reference>
<dbReference type="InterPro" id="IPR051678">
    <property type="entry name" value="AGP_Transferase"/>
</dbReference>
<evidence type="ECO:0000313" key="4">
    <source>
        <dbReference type="Proteomes" id="UP001152300"/>
    </source>
</evidence>
<organism evidence="3 4">
    <name type="scientific">Sclerotinia nivalis</name>
    <dbReference type="NCBI Taxonomy" id="352851"/>
    <lineage>
        <taxon>Eukaryota</taxon>
        <taxon>Fungi</taxon>
        <taxon>Dikarya</taxon>
        <taxon>Ascomycota</taxon>
        <taxon>Pezizomycotina</taxon>
        <taxon>Leotiomycetes</taxon>
        <taxon>Helotiales</taxon>
        <taxon>Sclerotiniaceae</taxon>
        <taxon>Sclerotinia</taxon>
    </lineage>
</organism>
<feature type="compositionally biased region" description="Polar residues" evidence="1">
    <location>
        <begin position="728"/>
        <end position="744"/>
    </location>
</feature>
<comment type="caution">
    <text evidence="3">The sequence shown here is derived from an EMBL/GenBank/DDBJ whole genome shotgun (WGS) entry which is preliminary data.</text>
</comment>
<dbReference type="SUPFAM" id="SSF56112">
    <property type="entry name" value="Protein kinase-like (PK-like)"/>
    <property type="match status" value="2"/>
</dbReference>
<gene>
    <name evidence="3" type="ORF">OCU04_012996</name>
</gene>
<feature type="compositionally biased region" description="Basic and acidic residues" evidence="1">
    <location>
        <begin position="1"/>
        <end position="10"/>
    </location>
</feature>
<dbReference type="AlphaFoldDB" id="A0A9X0A8F2"/>
<evidence type="ECO:0000313" key="3">
    <source>
        <dbReference type="EMBL" id="KAJ8058139.1"/>
    </source>
</evidence>
<sequence length="897" mass="102411">MVDNITHVEKGISGGPGDTSESSVKIPFNNFRDGSNIRQGFLDSDAIEDIPEPSEGTLEGLRQCTQFISSASTIITGGDISLQASALLPASESVKSSCWETVSGYGSTSECDSQESFTTYKHKVVQLCHDIGLGEPSKVECMKEGAHNRLICLSLPSKNNQDYVLRIPRIPVERDNTRDQAAVLHYLAPLIPIPIVMAFDSTSNNAIDNQYVLQEKLRGTNAMEVYYDLPLKEKLEFVELIADVMTKLNTLKTVRPGQFIAGPSMPSFSHEPFTVPVDVEITGCRLDREEQSLASQFKYIFETRKKHDTNNDVKHSKSVWDGLSEIARLMERARVISETDTDCVVWHRDLAFHNILVEKQVNGKWAVTGVLDWDALLSVPLVMTRAPPVWLWVKGNDIRSSQKLTTDELLIKDHYDKIMQQTDPSYLEDAYGRGVWIRRLAQFALYEYPTRSKFFKLYLEWKKQFDELMELRTVTSQSSTSRFEQEEFHTYQLKVIQLCRDIGLGEPLELQRIHGGDSNRVVGITIPGNSGDRHFILRIPRWQMSDDETYLLRDQIAAILTLRQYAFLGAPEIAAVDTTLTNVIECQYVLQHKLPGKSLQEMLYQLSLHQKLEITTTVAQFLLEMEKISFRKPGYLAGTQSLPWTSTSIDTCTSQPTISAFRLYIMLTAQFEQRDNDYDRPIFRRFLCILNEMVKASLFNDSDSKNFLWHWDIGARHIFVAGAETPPVSDSSSLPHSTRTNNMGDTDEYSINGESSHDAPNATEKLQLMDGGWKVTGVIDWDEVMSVPLVLSRQPRTWLWIDDKKRGWHWSHNYDTPLKRELTSEELTIKDRFDQVMQQADPSYLDDTYGRGVWIRGIFRFAQDGFVDNRDYGRCEKFVEDWDRYYSGLHSDTVSSD</sequence>